<keyword evidence="2" id="KW-1185">Reference proteome</keyword>
<name>L8JXD7_9BACT</name>
<protein>
    <submittedName>
        <fullName evidence="1">Uncharacterized protein</fullName>
    </submittedName>
</protein>
<gene>
    <name evidence="1" type="ORF">C900_01336</name>
</gene>
<evidence type="ECO:0000313" key="2">
    <source>
        <dbReference type="Proteomes" id="UP000011135"/>
    </source>
</evidence>
<sequence length="94" mass="11091">MKSENEYQNILRYTKRLKIKSYDLRSKLTALVLYTEESDLLTQDQKNCILQICETIGKKNDELIYSEKQLEDVLDELFPDSGRSPFRHSALEMN</sequence>
<dbReference type="AlphaFoldDB" id="L8JXD7"/>
<organism evidence="1 2">
    <name type="scientific">Fulvivirga imtechensis AK7</name>
    <dbReference type="NCBI Taxonomy" id="1237149"/>
    <lineage>
        <taxon>Bacteria</taxon>
        <taxon>Pseudomonadati</taxon>
        <taxon>Bacteroidota</taxon>
        <taxon>Cytophagia</taxon>
        <taxon>Cytophagales</taxon>
        <taxon>Fulvivirgaceae</taxon>
        <taxon>Fulvivirga</taxon>
    </lineage>
</organism>
<reference evidence="1 2" key="1">
    <citation type="submission" date="2012-12" db="EMBL/GenBank/DDBJ databases">
        <title>Genome assembly of Fulvivirga imtechensis AK7.</title>
        <authorList>
            <person name="Nupur N."/>
            <person name="Khatri I."/>
            <person name="Kumar R."/>
            <person name="Subramanian S."/>
            <person name="Pinnaka A."/>
        </authorList>
    </citation>
    <scope>NUCLEOTIDE SEQUENCE [LARGE SCALE GENOMIC DNA]</scope>
    <source>
        <strain evidence="1 2">AK7</strain>
    </source>
</reference>
<dbReference type="Proteomes" id="UP000011135">
    <property type="component" value="Unassembled WGS sequence"/>
</dbReference>
<dbReference type="RefSeq" id="WP_009577536.1">
    <property type="nucleotide sequence ID" value="NZ_AMZN01000002.1"/>
</dbReference>
<comment type="caution">
    <text evidence="1">The sequence shown here is derived from an EMBL/GenBank/DDBJ whole genome shotgun (WGS) entry which is preliminary data.</text>
</comment>
<proteinExistence type="predicted"/>
<dbReference type="EMBL" id="AMZN01000002">
    <property type="protein sequence ID" value="ELR73726.1"/>
    <property type="molecule type" value="Genomic_DNA"/>
</dbReference>
<evidence type="ECO:0000313" key="1">
    <source>
        <dbReference type="EMBL" id="ELR73726.1"/>
    </source>
</evidence>
<dbReference type="OrthoDB" id="9842853at2"/>
<accession>L8JXD7</accession>